<dbReference type="Proteomes" id="UP000006882">
    <property type="component" value="Chromosome G1"/>
</dbReference>
<organism evidence="2 3">
    <name type="scientific">Prunus persica</name>
    <name type="common">Peach</name>
    <name type="synonym">Amygdalus persica</name>
    <dbReference type="NCBI Taxonomy" id="3760"/>
    <lineage>
        <taxon>Eukaryota</taxon>
        <taxon>Viridiplantae</taxon>
        <taxon>Streptophyta</taxon>
        <taxon>Embryophyta</taxon>
        <taxon>Tracheophyta</taxon>
        <taxon>Spermatophyta</taxon>
        <taxon>Magnoliopsida</taxon>
        <taxon>eudicotyledons</taxon>
        <taxon>Gunneridae</taxon>
        <taxon>Pentapetalae</taxon>
        <taxon>rosids</taxon>
        <taxon>fabids</taxon>
        <taxon>Rosales</taxon>
        <taxon>Rosaceae</taxon>
        <taxon>Amygdaloideae</taxon>
        <taxon>Amygdaleae</taxon>
        <taxon>Prunus</taxon>
    </lineage>
</organism>
<dbReference type="AlphaFoldDB" id="A0A251RDU0"/>
<dbReference type="Gramene" id="ONI34194">
    <property type="protein sequence ID" value="ONI34194"/>
    <property type="gene ID" value="PRUPE_1G467700"/>
</dbReference>
<proteinExistence type="predicted"/>
<name>A0A251RDU0_PRUPE</name>
<evidence type="ECO:0000256" key="1">
    <source>
        <dbReference type="SAM" id="MobiDB-lite"/>
    </source>
</evidence>
<keyword evidence="3" id="KW-1185">Reference proteome</keyword>
<protein>
    <submittedName>
        <fullName evidence="2">Uncharacterized protein</fullName>
    </submittedName>
</protein>
<feature type="compositionally biased region" description="Polar residues" evidence="1">
    <location>
        <begin position="91"/>
        <end position="101"/>
    </location>
</feature>
<gene>
    <name evidence="2" type="ORF">PRUPE_1G467700</name>
</gene>
<evidence type="ECO:0000313" key="2">
    <source>
        <dbReference type="EMBL" id="ONI34194.1"/>
    </source>
</evidence>
<sequence length="115" mass="13112">MFVLSKYNNPNRTHGRYSAGGKAIKEEEPSILISEQPIKIGGSISKAAMVCNLYRHHVFFSGRSSDTTFVSKEQRVASFPTLFLYRQQPSAFESTDQTSFLGTEREKPRKRVHRN</sequence>
<dbReference type="EMBL" id="CM007651">
    <property type="protein sequence ID" value="ONI34194.1"/>
    <property type="molecule type" value="Genomic_DNA"/>
</dbReference>
<accession>A0A251RDU0</accession>
<evidence type="ECO:0000313" key="3">
    <source>
        <dbReference type="Proteomes" id="UP000006882"/>
    </source>
</evidence>
<feature type="region of interest" description="Disordered" evidence="1">
    <location>
        <begin position="91"/>
        <end position="115"/>
    </location>
</feature>
<reference evidence="2 3" key="1">
    <citation type="journal article" date="2013" name="Nat. Genet.">
        <title>The high-quality draft genome of peach (Prunus persica) identifies unique patterns of genetic diversity, domestication and genome evolution.</title>
        <authorList>
            <consortium name="International Peach Genome Initiative"/>
            <person name="Verde I."/>
            <person name="Abbott A.G."/>
            <person name="Scalabrin S."/>
            <person name="Jung S."/>
            <person name="Shu S."/>
            <person name="Marroni F."/>
            <person name="Zhebentyayeva T."/>
            <person name="Dettori M.T."/>
            <person name="Grimwood J."/>
            <person name="Cattonaro F."/>
            <person name="Zuccolo A."/>
            <person name="Rossini L."/>
            <person name="Jenkins J."/>
            <person name="Vendramin E."/>
            <person name="Meisel L.A."/>
            <person name="Decroocq V."/>
            <person name="Sosinski B."/>
            <person name="Prochnik S."/>
            <person name="Mitros T."/>
            <person name="Policriti A."/>
            <person name="Cipriani G."/>
            <person name="Dondini L."/>
            <person name="Ficklin S."/>
            <person name="Goodstein D.M."/>
            <person name="Xuan P."/>
            <person name="Del Fabbro C."/>
            <person name="Aramini V."/>
            <person name="Copetti D."/>
            <person name="Gonzalez S."/>
            <person name="Horner D.S."/>
            <person name="Falchi R."/>
            <person name="Lucas S."/>
            <person name="Mica E."/>
            <person name="Maldonado J."/>
            <person name="Lazzari B."/>
            <person name="Bielenberg D."/>
            <person name="Pirona R."/>
            <person name="Miculan M."/>
            <person name="Barakat A."/>
            <person name="Testolin R."/>
            <person name="Stella A."/>
            <person name="Tartarini S."/>
            <person name="Tonutti P."/>
            <person name="Arus P."/>
            <person name="Orellana A."/>
            <person name="Wells C."/>
            <person name="Main D."/>
            <person name="Vizzotto G."/>
            <person name="Silva H."/>
            <person name="Salamini F."/>
            <person name="Schmutz J."/>
            <person name="Morgante M."/>
            <person name="Rokhsar D.S."/>
        </authorList>
    </citation>
    <scope>NUCLEOTIDE SEQUENCE [LARGE SCALE GENOMIC DNA]</scope>
    <source>
        <strain evidence="3">cv. Nemared</strain>
    </source>
</reference>